<gene>
    <name evidence="1" type="ORF">GCM10009759_69820</name>
</gene>
<evidence type="ECO:0000313" key="2">
    <source>
        <dbReference type="Proteomes" id="UP001500897"/>
    </source>
</evidence>
<dbReference type="Proteomes" id="UP001500897">
    <property type="component" value="Unassembled WGS sequence"/>
</dbReference>
<evidence type="ECO:0000313" key="1">
    <source>
        <dbReference type="EMBL" id="GAA2120702.1"/>
    </source>
</evidence>
<dbReference type="InterPro" id="IPR032349">
    <property type="entry name" value="DUF4865"/>
</dbReference>
<reference evidence="2" key="1">
    <citation type="journal article" date="2019" name="Int. J. Syst. Evol. Microbiol.">
        <title>The Global Catalogue of Microorganisms (GCM) 10K type strain sequencing project: providing services to taxonomists for standard genome sequencing and annotation.</title>
        <authorList>
            <consortium name="The Broad Institute Genomics Platform"/>
            <consortium name="The Broad Institute Genome Sequencing Center for Infectious Disease"/>
            <person name="Wu L."/>
            <person name="Ma J."/>
        </authorList>
    </citation>
    <scope>NUCLEOTIDE SEQUENCE [LARGE SCALE GENOMIC DNA]</scope>
    <source>
        <strain evidence="2">JCM 14559</strain>
    </source>
</reference>
<accession>A0ABP5JVP0</accession>
<name>A0ABP5JVP0_9ACTN</name>
<proteinExistence type="predicted"/>
<dbReference type="EMBL" id="BAAANS010000074">
    <property type="protein sequence ID" value="GAA2120702.1"/>
    <property type="molecule type" value="Genomic_DNA"/>
</dbReference>
<dbReference type="Pfam" id="PF16157">
    <property type="entry name" value="DUF4865"/>
    <property type="match status" value="1"/>
</dbReference>
<protein>
    <submittedName>
        <fullName evidence="1">DUF4865 family protein</fullName>
    </submittedName>
</protein>
<dbReference type="RefSeq" id="WP_344558152.1">
    <property type="nucleotide sequence ID" value="NZ_BAAANS010000074.1"/>
</dbReference>
<sequence>MLAKQYEITLPADYDLDVIRRRIKAGAPLLDDRPGLGFKAWLLRERGVGGSPVNQYAPLYVWRSDGEAARFLVGGGGFENIVRDFGRPTVQRWTVLAHFSGPARAAVPLPSAATRRLTAVPVGPDPAAPAAHVEQEVERLREAARRPGVHTAVLALDPGRWELLHFTLWGTAPEHTPEHTPQDASADGPAAELFAVPHLSAPELSALPEGRVW</sequence>
<comment type="caution">
    <text evidence="1">The sequence shown here is derived from an EMBL/GenBank/DDBJ whole genome shotgun (WGS) entry which is preliminary data.</text>
</comment>
<keyword evidence="2" id="KW-1185">Reference proteome</keyword>
<organism evidence="1 2">
    <name type="scientific">Kitasatospora saccharophila</name>
    <dbReference type="NCBI Taxonomy" id="407973"/>
    <lineage>
        <taxon>Bacteria</taxon>
        <taxon>Bacillati</taxon>
        <taxon>Actinomycetota</taxon>
        <taxon>Actinomycetes</taxon>
        <taxon>Kitasatosporales</taxon>
        <taxon>Streptomycetaceae</taxon>
        <taxon>Kitasatospora</taxon>
    </lineage>
</organism>